<dbReference type="InterPro" id="IPR008183">
    <property type="entry name" value="Aldose_1/G6P_1-epimerase"/>
</dbReference>
<dbReference type="PANTHER" id="PTHR10091">
    <property type="entry name" value="ALDOSE-1-EPIMERASE"/>
    <property type="match status" value="1"/>
</dbReference>
<reference evidence="1 2" key="1">
    <citation type="submission" date="2017-12" db="EMBL/GenBank/DDBJ databases">
        <title>Isolation and characterization of estrogens degradatiion strain Microbacterium hominis SJTG1.</title>
        <authorList>
            <person name="Xiong W."/>
            <person name="Yin C."/>
            <person name="Zheng D."/>
            <person name="Liang R."/>
        </authorList>
    </citation>
    <scope>NUCLEOTIDE SEQUENCE [LARGE SCALE GENOMIC DNA]</scope>
    <source>
        <strain evidence="1 2">SJTG1</strain>
    </source>
</reference>
<protein>
    <submittedName>
        <fullName evidence="1">Galactose mutarotase</fullName>
    </submittedName>
</protein>
<dbReference type="SUPFAM" id="SSF74650">
    <property type="entry name" value="Galactose mutarotase-like"/>
    <property type="match status" value="1"/>
</dbReference>
<dbReference type="EMBL" id="CP025299">
    <property type="protein sequence ID" value="AUG28587.1"/>
    <property type="molecule type" value="Genomic_DNA"/>
</dbReference>
<organism evidence="1 2">
    <name type="scientific">Microbacterium hominis</name>
    <dbReference type="NCBI Taxonomy" id="162426"/>
    <lineage>
        <taxon>Bacteria</taxon>
        <taxon>Bacillati</taxon>
        <taxon>Actinomycetota</taxon>
        <taxon>Actinomycetes</taxon>
        <taxon>Micrococcales</taxon>
        <taxon>Microbacteriaceae</taxon>
        <taxon>Microbacterium</taxon>
    </lineage>
</organism>
<dbReference type="KEGG" id="mhos:CXR34_03335"/>
<name>A0A2K9DGJ5_9MICO</name>
<dbReference type="CDD" id="cd09022">
    <property type="entry name" value="Aldose_epim_Ec_YihR"/>
    <property type="match status" value="1"/>
</dbReference>
<proteinExistence type="predicted"/>
<gene>
    <name evidence="1" type="ORF">CXR34_03335</name>
</gene>
<dbReference type="InterPro" id="IPR011013">
    <property type="entry name" value="Gal_mutarotase_sf_dom"/>
</dbReference>
<dbReference type="InterPro" id="IPR014718">
    <property type="entry name" value="GH-type_carb-bd"/>
</dbReference>
<dbReference type="RefSeq" id="WP_101305551.1">
    <property type="nucleotide sequence ID" value="NZ_CP025299.1"/>
</dbReference>
<dbReference type="Pfam" id="PF01263">
    <property type="entry name" value="Aldose_epim"/>
    <property type="match status" value="1"/>
</dbReference>
<dbReference type="GO" id="GO:0033499">
    <property type="term" value="P:galactose catabolic process via UDP-galactose, Leloir pathway"/>
    <property type="evidence" value="ECO:0007669"/>
    <property type="project" value="TreeGrafter"/>
</dbReference>
<accession>A0A2K9DGJ5</accession>
<dbReference type="PANTHER" id="PTHR10091:SF0">
    <property type="entry name" value="GALACTOSE MUTAROTASE"/>
    <property type="match status" value="1"/>
</dbReference>
<sequence>MPLSPAHLSATSVPASGTDVTLRSGSYEAHIASVGASLRALTLDGRDLVVPFAADEVRPAYRGATLAPWPNRVVDGVYTFAGHTHRLALSDPGRPNALHGLAVWLDFDVVAQSENEVTLATEIVPQAGYPWRLHVETTYRLSADGLTQTVAATNRSADAAPFGTGPHPYLVAGPARLDEWTLDLPADQVLEVTDAQLAPIGLADVTGSPRFDWRAERTLGDVEIDHAFTGLQRTDGAAVVRLTDPSGTGVEMVWDAACPWVQIHTADLPPLADGSAPAGHRAGLAVEPMTCAPDAFNAERYDYDAGLVVIEPGATAAASWRIAGFAR</sequence>
<dbReference type="Gene3D" id="2.70.98.10">
    <property type="match status" value="1"/>
</dbReference>
<dbReference type="GO" id="GO:0004034">
    <property type="term" value="F:aldose 1-epimerase activity"/>
    <property type="evidence" value="ECO:0007669"/>
    <property type="project" value="TreeGrafter"/>
</dbReference>
<dbReference type="Proteomes" id="UP000233276">
    <property type="component" value="Chromosome"/>
</dbReference>
<dbReference type="GO" id="GO:0006006">
    <property type="term" value="P:glucose metabolic process"/>
    <property type="evidence" value="ECO:0007669"/>
    <property type="project" value="TreeGrafter"/>
</dbReference>
<evidence type="ECO:0000313" key="2">
    <source>
        <dbReference type="Proteomes" id="UP000233276"/>
    </source>
</evidence>
<dbReference type="GO" id="GO:0030246">
    <property type="term" value="F:carbohydrate binding"/>
    <property type="evidence" value="ECO:0007669"/>
    <property type="project" value="InterPro"/>
</dbReference>
<evidence type="ECO:0000313" key="1">
    <source>
        <dbReference type="EMBL" id="AUG28587.1"/>
    </source>
</evidence>
<dbReference type="InterPro" id="IPR037480">
    <property type="entry name" value="YihR-like"/>
</dbReference>
<dbReference type="AlphaFoldDB" id="A0A2K9DGJ5"/>